<reference evidence="1 2" key="1">
    <citation type="journal article" date="2017" name="Gigascience">
        <title>Draft genome of the honey bee ectoparasitic mite, Tropilaelaps mercedesae, is shaped by the parasitic life history.</title>
        <authorList>
            <person name="Dong X."/>
            <person name="Armstrong S.D."/>
            <person name="Xia D."/>
            <person name="Makepeace B.L."/>
            <person name="Darby A.C."/>
            <person name="Kadowaki T."/>
        </authorList>
    </citation>
    <scope>NUCLEOTIDE SEQUENCE [LARGE SCALE GENOMIC DNA]</scope>
    <source>
        <strain evidence="1">Wuxi-XJTLU</strain>
    </source>
</reference>
<organism evidence="1 2">
    <name type="scientific">Tropilaelaps mercedesae</name>
    <dbReference type="NCBI Taxonomy" id="418985"/>
    <lineage>
        <taxon>Eukaryota</taxon>
        <taxon>Metazoa</taxon>
        <taxon>Ecdysozoa</taxon>
        <taxon>Arthropoda</taxon>
        <taxon>Chelicerata</taxon>
        <taxon>Arachnida</taxon>
        <taxon>Acari</taxon>
        <taxon>Parasitiformes</taxon>
        <taxon>Mesostigmata</taxon>
        <taxon>Gamasina</taxon>
        <taxon>Dermanyssoidea</taxon>
        <taxon>Laelapidae</taxon>
        <taxon>Tropilaelaps</taxon>
    </lineage>
</organism>
<keyword evidence="2" id="KW-1185">Reference proteome</keyword>
<evidence type="ECO:0000313" key="2">
    <source>
        <dbReference type="Proteomes" id="UP000192247"/>
    </source>
</evidence>
<protein>
    <submittedName>
        <fullName evidence="1">Uncharacterized protein</fullName>
    </submittedName>
</protein>
<gene>
    <name evidence="1" type="ORF">BIW11_05452</name>
</gene>
<dbReference type="OrthoDB" id="5835618at2759"/>
<dbReference type="InParanoid" id="A0A1V9Y2D0"/>
<dbReference type="AlphaFoldDB" id="A0A1V9Y2D0"/>
<dbReference type="EMBL" id="MNPL01000612">
    <property type="protein sequence ID" value="OQR79843.1"/>
    <property type="molecule type" value="Genomic_DNA"/>
</dbReference>
<proteinExistence type="predicted"/>
<dbReference type="Proteomes" id="UP000192247">
    <property type="component" value="Unassembled WGS sequence"/>
</dbReference>
<sequence length="164" mass="18725">MYPAVPEMDLSKNFEYKPETLCPILVKGRNTGKDSQTSSGDTPPVFLHTLFITHPWNNDGWKPSEKLGRAILQSFTFAAAQTIGQVDKKVYTLPVPNRLRLQTVYHDLENVGFIVYHLNTLAPGLSGDPEGPVRNELYHECFPLQEHDELNPRVLKWLKVFYET</sequence>
<evidence type="ECO:0000313" key="1">
    <source>
        <dbReference type="EMBL" id="OQR79843.1"/>
    </source>
</evidence>
<name>A0A1V9Y2D0_9ACAR</name>
<accession>A0A1V9Y2D0</accession>
<comment type="caution">
    <text evidence="1">The sequence shown here is derived from an EMBL/GenBank/DDBJ whole genome shotgun (WGS) entry which is preliminary data.</text>
</comment>